<accession>A0A2T7NZI2</accession>
<dbReference type="InterPro" id="IPR014716">
    <property type="entry name" value="Fibrinogen_a/b/g_C_1"/>
</dbReference>
<evidence type="ECO:0000256" key="3">
    <source>
        <dbReference type="ARBA" id="ARBA00023157"/>
    </source>
</evidence>
<name>A0A2T7NZI2_POMCA</name>
<evidence type="ECO:0000256" key="4">
    <source>
        <dbReference type="ARBA" id="ARBA00023180"/>
    </source>
</evidence>
<dbReference type="Pfam" id="PF00147">
    <property type="entry name" value="Fibrinogen_C"/>
    <property type="match status" value="1"/>
</dbReference>
<proteinExistence type="predicted"/>
<dbReference type="PROSITE" id="PS51406">
    <property type="entry name" value="FIBRINOGEN_C_2"/>
    <property type="match status" value="1"/>
</dbReference>
<dbReference type="InterPro" id="IPR037579">
    <property type="entry name" value="FIB_ANG-like"/>
</dbReference>
<dbReference type="STRING" id="400727.A0A2T7NZI2"/>
<keyword evidence="7" id="KW-1185">Reference proteome</keyword>
<reference evidence="6 7" key="1">
    <citation type="submission" date="2018-04" db="EMBL/GenBank/DDBJ databases">
        <title>The genome of golden apple snail Pomacea canaliculata provides insight into stress tolerance and invasive adaptation.</title>
        <authorList>
            <person name="Liu C."/>
            <person name="Liu B."/>
            <person name="Ren Y."/>
            <person name="Zhang Y."/>
            <person name="Wang H."/>
            <person name="Li S."/>
            <person name="Jiang F."/>
            <person name="Yin L."/>
            <person name="Zhang G."/>
            <person name="Qian W."/>
            <person name="Fan W."/>
        </authorList>
    </citation>
    <scope>NUCLEOTIDE SEQUENCE [LARGE SCALE GENOMIC DNA]</scope>
    <source>
        <strain evidence="6">SZHN2017</strain>
        <tissue evidence="6">Muscle</tissue>
    </source>
</reference>
<dbReference type="SUPFAM" id="SSF56496">
    <property type="entry name" value="Fibrinogen C-terminal domain-like"/>
    <property type="match status" value="1"/>
</dbReference>
<evidence type="ECO:0000313" key="6">
    <source>
        <dbReference type="EMBL" id="PVD26577.1"/>
    </source>
</evidence>
<dbReference type="AlphaFoldDB" id="A0A2T7NZI2"/>
<dbReference type="GO" id="GO:0030674">
    <property type="term" value="F:protein-macromolecule adaptor activity"/>
    <property type="evidence" value="ECO:0007669"/>
    <property type="project" value="TreeGrafter"/>
</dbReference>
<dbReference type="Gene3D" id="3.90.215.10">
    <property type="entry name" value="Gamma Fibrinogen, chain A, domain 1"/>
    <property type="match status" value="1"/>
</dbReference>
<evidence type="ECO:0000313" key="7">
    <source>
        <dbReference type="Proteomes" id="UP000245119"/>
    </source>
</evidence>
<sequence length="215" mass="24170">MEKKLRAAERRVLLYPSVDNRKPRDCYDILIKAGGQARNGAYKVFVTGLHLYVTVYCDMKNGPFGEHYLGNEVVHHLTNQGYYSLQVDLKAWDGETRTAHYRHLWLDSEEQGFRLHVLGYSGTAGDGLGKHDGMKFSTRDIDNDLTGQGDGGQLRAPLPGSGVVLQVLRLQPHGAALRRRAVPEKRFDGVAWKPWRGPSYSLKEVVMKIRPITAP</sequence>
<dbReference type="SMART" id="SM00186">
    <property type="entry name" value="FBG"/>
    <property type="match status" value="1"/>
</dbReference>
<dbReference type="PANTHER" id="PTHR47221">
    <property type="entry name" value="FIBRINOGEN ALPHA CHAIN"/>
    <property type="match status" value="1"/>
</dbReference>
<dbReference type="InterPro" id="IPR002181">
    <property type="entry name" value="Fibrinogen_a/b/g_C_dom"/>
</dbReference>
<protein>
    <recommendedName>
        <fullName evidence="5">Fibrinogen C-terminal domain-containing protein</fullName>
    </recommendedName>
</protein>
<organism evidence="6 7">
    <name type="scientific">Pomacea canaliculata</name>
    <name type="common">Golden apple snail</name>
    <dbReference type="NCBI Taxonomy" id="400727"/>
    <lineage>
        <taxon>Eukaryota</taxon>
        <taxon>Metazoa</taxon>
        <taxon>Spiralia</taxon>
        <taxon>Lophotrochozoa</taxon>
        <taxon>Mollusca</taxon>
        <taxon>Gastropoda</taxon>
        <taxon>Caenogastropoda</taxon>
        <taxon>Architaenioglossa</taxon>
        <taxon>Ampullarioidea</taxon>
        <taxon>Ampullariidae</taxon>
        <taxon>Pomacea</taxon>
    </lineage>
</organism>
<keyword evidence="4" id="KW-0325">Glycoprotein</keyword>
<comment type="subcellular location">
    <subcellularLocation>
        <location evidence="1">Secreted</location>
    </subcellularLocation>
</comment>
<dbReference type="OrthoDB" id="6345539at2759"/>
<evidence type="ECO:0000259" key="5">
    <source>
        <dbReference type="PROSITE" id="PS51406"/>
    </source>
</evidence>
<dbReference type="GO" id="GO:0005201">
    <property type="term" value="F:extracellular matrix structural constituent"/>
    <property type="evidence" value="ECO:0007669"/>
    <property type="project" value="TreeGrafter"/>
</dbReference>
<evidence type="ECO:0000256" key="1">
    <source>
        <dbReference type="ARBA" id="ARBA00004613"/>
    </source>
</evidence>
<dbReference type="GO" id="GO:0034116">
    <property type="term" value="P:positive regulation of heterotypic cell-cell adhesion"/>
    <property type="evidence" value="ECO:0007669"/>
    <property type="project" value="TreeGrafter"/>
</dbReference>
<keyword evidence="3" id="KW-1015">Disulfide bond</keyword>
<comment type="caution">
    <text evidence="6">The sequence shown here is derived from an EMBL/GenBank/DDBJ whole genome shotgun (WGS) entry which is preliminary data.</text>
</comment>
<keyword evidence="2" id="KW-0964">Secreted</keyword>
<dbReference type="GO" id="GO:0005577">
    <property type="term" value="C:fibrinogen complex"/>
    <property type="evidence" value="ECO:0007669"/>
    <property type="project" value="TreeGrafter"/>
</dbReference>
<dbReference type="PANTHER" id="PTHR47221:SF5">
    <property type="entry name" value="FIBRINOGEN C-TERMINAL DOMAIN-CONTAINING PROTEIN"/>
    <property type="match status" value="1"/>
</dbReference>
<dbReference type="Proteomes" id="UP000245119">
    <property type="component" value="Linkage Group LG8"/>
</dbReference>
<dbReference type="EMBL" id="PZQS01000008">
    <property type="protein sequence ID" value="PVD26577.1"/>
    <property type="molecule type" value="Genomic_DNA"/>
</dbReference>
<feature type="domain" description="Fibrinogen C-terminal" evidence="5">
    <location>
        <begin position="65"/>
        <end position="213"/>
    </location>
</feature>
<gene>
    <name evidence="6" type="ORF">C0Q70_14254</name>
</gene>
<evidence type="ECO:0000256" key="2">
    <source>
        <dbReference type="ARBA" id="ARBA00022525"/>
    </source>
</evidence>
<dbReference type="InterPro" id="IPR036056">
    <property type="entry name" value="Fibrinogen-like_C"/>
</dbReference>